<dbReference type="Gene3D" id="3.40.50.300">
    <property type="entry name" value="P-loop containing nucleotide triphosphate hydrolases"/>
    <property type="match status" value="1"/>
</dbReference>
<dbReference type="PROSITE" id="PS00211">
    <property type="entry name" value="ABC_TRANSPORTER_1"/>
    <property type="match status" value="1"/>
</dbReference>
<evidence type="ECO:0000256" key="5">
    <source>
        <dbReference type="SAM" id="Phobius"/>
    </source>
</evidence>
<dbReference type="InterPro" id="IPR017871">
    <property type="entry name" value="ABC_transporter-like_CS"/>
</dbReference>
<evidence type="ECO:0000313" key="8">
    <source>
        <dbReference type="Proteomes" id="UP000317238"/>
    </source>
</evidence>
<evidence type="ECO:0000256" key="1">
    <source>
        <dbReference type="ARBA" id="ARBA00005417"/>
    </source>
</evidence>
<feature type="transmembrane region" description="Helical" evidence="5">
    <location>
        <begin position="349"/>
        <end position="367"/>
    </location>
</feature>
<keyword evidence="2" id="KW-0547">Nucleotide-binding</keyword>
<comment type="similarity">
    <text evidence="1">Belongs to the ABC transporter superfamily.</text>
</comment>
<feature type="compositionally biased region" description="Polar residues" evidence="4">
    <location>
        <begin position="1"/>
        <end position="18"/>
    </location>
</feature>
<dbReference type="InterPro" id="IPR030802">
    <property type="entry name" value="Permease_MalE"/>
</dbReference>
<dbReference type="PANTHER" id="PTHR24220">
    <property type="entry name" value="IMPORT ATP-BINDING PROTEIN"/>
    <property type="match status" value="1"/>
</dbReference>
<dbReference type="SMART" id="SM00382">
    <property type="entry name" value="AAA"/>
    <property type="match status" value="1"/>
</dbReference>
<dbReference type="OrthoDB" id="9772862at2"/>
<sequence>MTSENDPQSNSDTNSADVRSTGGPVRLERLCVDVAGRRLLDDARLDLEPGKLLVVVGGSGAGKSVLLRILAGLLPRDGAVVRWSADIAADTAGHPDTDAGSKGPARLGAALSPLLRRVGVVFQQFALFDELSPTANVQFAMDHRGDRHRPPEQDAAGWLAELGVPAEVPVAGLSGGQKQRLAIARTLASDPEVILYDEPTSGLDAASGAKVASLIRQTQQIHHRTSVVVTHDYQTLIPIADEVVFLDSRQKQLVSVPRDQWSQIHQWMHPVAADPANAKTPEHLSGTRGWSMGRRLIEQLDTFLLASSDALISALRLPVDVLPVFPRWKWAGRFFVHYLRLVGGPSACVYLAIAGLIAGFTTTYFTFRFLPFRLYTQPLLIDELLASIGFALYRILVPVLATILVAARCGAAVAADVGVKRYGGQVDAMRTLGVRPQAYLLVPILAAFLVATPVLEWIAFFAARLISMVTFTATHADIPSYFWDQHFFRNLRGQDGLWPKGAGWVFGKNAACGVGTAVISYYQGLRSKQSAADVSQAITATVLWTTLWVLGVHFAVALMEF</sequence>
<dbReference type="PROSITE" id="PS50893">
    <property type="entry name" value="ABC_TRANSPORTER_2"/>
    <property type="match status" value="1"/>
</dbReference>
<evidence type="ECO:0000256" key="2">
    <source>
        <dbReference type="ARBA" id="ARBA00022741"/>
    </source>
</evidence>
<proteinExistence type="inferred from homology"/>
<name>A0A5C5Y7Q6_9PLAN</name>
<evidence type="ECO:0000313" key="7">
    <source>
        <dbReference type="EMBL" id="TWT71707.1"/>
    </source>
</evidence>
<dbReference type="GO" id="GO:0016887">
    <property type="term" value="F:ATP hydrolysis activity"/>
    <property type="evidence" value="ECO:0007669"/>
    <property type="project" value="InterPro"/>
</dbReference>
<organism evidence="7 8">
    <name type="scientific">Crateriforma conspicua</name>
    <dbReference type="NCBI Taxonomy" id="2527996"/>
    <lineage>
        <taxon>Bacteria</taxon>
        <taxon>Pseudomonadati</taxon>
        <taxon>Planctomycetota</taxon>
        <taxon>Planctomycetia</taxon>
        <taxon>Planctomycetales</taxon>
        <taxon>Planctomycetaceae</taxon>
        <taxon>Crateriforma</taxon>
    </lineage>
</organism>
<dbReference type="Pfam" id="PF00005">
    <property type="entry name" value="ABC_tran"/>
    <property type="match status" value="1"/>
</dbReference>
<keyword evidence="5" id="KW-0472">Membrane</keyword>
<dbReference type="Proteomes" id="UP000317238">
    <property type="component" value="Unassembled WGS sequence"/>
</dbReference>
<feature type="transmembrane region" description="Helical" evidence="5">
    <location>
        <begin position="501"/>
        <end position="522"/>
    </location>
</feature>
<evidence type="ECO:0000256" key="4">
    <source>
        <dbReference type="SAM" id="MobiDB-lite"/>
    </source>
</evidence>
<evidence type="ECO:0000256" key="3">
    <source>
        <dbReference type="ARBA" id="ARBA00022840"/>
    </source>
</evidence>
<dbReference type="InterPro" id="IPR027417">
    <property type="entry name" value="P-loop_NTPase"/>
</dbReference>
<dbReference type="GO" id="GO:0005524">
    <property type="term" value="F:ATP binding"/>
    <property type="evidence" value="ECO:0007669"/>
    <property type="project" value="UniProtKB-KW"/>
</dbReference>
<keyword evidence="5" id="KW-1133">Transmembrane helix</keyword>
<accession>A0A5C5Y7Q6</accession>
<comment type="caution">
    <text evidence="7">The sequence shown here is derived from an EMBL/GenBank/DDBJ whole genome shotgun (WGS) entry which is preliminary data.</text>
</comment>
<keyword evidence="8" id="KW-1185">Reference proteome</keyword>
<evidence type="ECO:0000259" key="6">
    <source>
        <dbReference type="PROSITE" id="PS50893"/>
    </source>
</evidence>
<feature type="transmembrane region" description="Helical" evidence="5">
    <location>
        <begin position="534"/>
        <end position="559"/>
    </location>
</feature>
<feature type="transmembrane region" description="Helical" evidence="5">
    <location>
        <begin position="399"/>
        <end position="419"/>
    </location>
</feature>
<dbReference type="AlphaFoldDB" id="A0A5C5Y7Q6"/>
<feature type="transmembrane region" description="Helical" evidence="5">
    <location>
        <begin position="440"/>
        <end position="463"/>
    </location>
</feature>
<dbReference type="Pfam" id="PF02405">
    <property type="entry name" value="MlaE"/>
    <property type="match status" value="1"/>
</dbReference>
<dbReference type="GO" id="GO:0043190">
    <property type="term" value="C:ATP-binding cassette (ABC) transporter complex"/>
    <property type="evidence" value="ECO:0007669"/>
    <property type="project" value="InterPro"/>
</dbReference>
<protein>
    <submittedName>
        <fullName evidence="7">Glutamine transport ATP-binding protein GlnQ</fullName>
    </submittedName>
</protein>
<dbReference type="SUPFAM" id="SSF52540">
    <property type="entry name" value="P-loop containing nucleoside triphosphate hydrolases"/>
    <property type="match status" value="1"/>
</dbReference>
<dbReference type="GO" id="GO:0022857">
    <property type="term" value="F:transmembrane transporter activity"/>
    <property type="evidence" value="ECO:0007669"/>
    <property type="project" value="TreeGrafter"/>
</dbReference>
<dbReference type="InterPro" id="IPR003439">
    <property type="entry name" value="ABC_transporter-like_ATP-bd"/>
</dbReference>
<dbReference type="InterPro" id="IPR015854">
    <property type="entry name" value="ABC_transpr_LolD-like"/>
</dbReference>
<feature type="domain" description="ABC transporter" evidence="6">
    <location>
        <begin position="25"/>
        <end position="273"/>
    </location>
</feature>
<keyword evidence="5" id="KW-0812">Transmembrane</keyword>
<gene>
    <name evidence="7" type="primary">glnQ</name>
    <name evidence="7" type="ORF">Pan14r_40230</name>
</gene>
<dbReference type="RefSeq" id="WP_146439962.1">
    <property type="nucleotide sequence ID" value="NZ_SJPL01000001.1"/>
</dbReference>
<dbReference type="InterPro" id="IPR003593">
    <property type="entry name" value="AAA+_ATPase"/>
</dbReference>
<dbReference type="PANTHER" id="PTHR24220:SF689">
    <property type="entry name" value="LIPOPROTEIN-RELEASING SYSTEM ATP-BINDING PROTEIN LOLD"/>
    <property type="match status" value="1"/>
</dbReference>
<feature type="region of interest" description="Disordered" evidence="4">
    <location>
        <begin position="1"/>
        <end position="21"/>
    </location>
</feature>
<dbReference type="EMBL" id="SJPL01000001">
    <property type="protein sequence ID" value="TWT71707.1"/>
    <property type="molecule type" value="Genomic_DNA"/>
</dbReference>
<reference evidence="7 8" key="1">
    <citation type="submission" date="2019-02" db="EMBL/GenBank/DDBJ databases">
        <title>Deep-cultivation of Planctomycetes and their phenomic and genomic characterization uncovers novel biology.</title>
        <authorList>
            <person name="Wiegand S."/>
            <person name="Jogler M."/>
            <person name="Boedeker C."/>
            <person name="Pinto D."/>
            <person name="Vollmers J."/>
            <person name="Rivas-Marin E."/>
            <person name="Kohn T."/>
            <person name="Peeters S.H."/>
            <person name="Heuer A."/>
            <person name="Rast P."/>
            <person name="Oberbeckmann S."/>
            <person name="Bunk B."/>
            <person name="Jeske O."/>
            <person name="Meyerdierks A."/>
            <person name="Storesund J.E."/>
            <person name="Kallscheuer N."/>
            <person name="Luecker S."/>
            <person name="Lage O.M."/>
            <person name="Pohl T."/>
            <person name="Merkel B.J."/>
            <person name="Hornburger P."/>
            <person name="Mueller R.-W."/>
            <person name="Bruemmer F."/>
            <person name="Labrenz M."/>
            <person name="Spormann A.M."/>
            <person name="Op Den Camp H."/>
            <person name="Overmann J."/>
            <person name="Amann R."/>
            <person name="Jetten M.S.M."/>
            <person name="Mascher T."/>
            <person name="Medema M.H."/>
            <person name="Devos D.P."/>
            <person name="Kaster A.-K."/>
            <person name="Ovreas L."/>
            <person name="Rohde M."/>
            <person name="Galperin M.Y."/>
            <person name="Jogler C."/>
        </authorList>
    </citation>
    <scope>NUCLEOTIDE SEQUENCE [LARGE SCALE GENOMIC DNA]</scope>
    <source>
        <strain evidence="7 8">Pan14r</strain>
    </source>
</reference>
<keyword evidence="3 7" id="KW-0067">ATP-binding</keyword>